<reference evidence="2" key="1">
    <citation type="submission" date="2016-10" db="EMBL/GenBank/DDBJ databases">
        <authorList>
            <person name="Varghese N."/>
            <person name="Submissions S."/>
        </authorList>
    </citation>
    <scope>NUCLEOTIDE SEQUENCE [LARGE SCALE GENOMIC DNA]</scope>
    <source>
        <strain evidence="2">UNC267MFSha1.1M11</strain>
    </source>
</reference>
<evidence type="ECO:0000313" key="1">
    <source>
        <dbReference type="EMBL" id="SCX24786.1"/>
    </source>
</evidence>
<dbReference type="AlphaFoldDB" id="A0A1G4WKT5"/>
<organism evidence="1 2">
    <name type="scientific">Mycolicibacterium fluoranthenivorans</name>
    <dbReference type="NCBI Taxonomy" id="258505"/>
    <lineage>
        <taxon>Bacteria</taxon>
        <taxon>Bacillati</taxon>
        <taxon>Actinomycetota</taxon>
        <taxon>Actinomycetes</taxon>
        <taxon>Mycobacteriales</taxon>
        <taxon>Mycobacteriaceae</taxon>
        <taxon>Mycolicibacterium</taxon>
    </lineage>
</organism>
<gene>
    <name evidence="1" type="ORF">SAMN02799620_03778</name>
</gene>
<name>A0A1G4WKT5_9MYCO</name>
<evidence type="ECO:0000313" key="2">
    <source>
        <dbReference type="Proteomes" id="UP000199707"/>
    </source>
</evidence>
<dbReference type="EMBL" id="FMUB01000007">
    <property type="protein sequence ID" value="SCX24786.1"/>
    <property type="molecule type" value="Genomic_DNA"/>
</dbReference>
<dbReference type="RefSeq" id="WP_090359580.1">
    <property type="nucleotide sequence ID" value="NZ_FMUB01000007.1"/>
</dbReference>
<dbReference type="Proteomes" id="UP000199707">
    <property type="component" value="Unassembled WGS sequence"/>
</dbReference>
<sequence length="148" mass="16647">MSTPQVWVSARSPEIEFDGQTPGSHWQLVGTIDTNQESDFYTYIQIYVTSRSTTRGRPEFYLDGDPGSAWVQASERGSFWLAIDPWGESREYIRARPTYLVSKGQAVATSLARNPPESHPGRAKAIKVPIRLKRADGGVFAIWEQLDE</sequence>
<accession>A0A1G4WKT5</accession>
<protein>
    <submittedName>
        <fullName evidence="1">Uncharacterized protein</fullName>
    </submittedName>
</protein>
<proteinExistence type="predicted"/>